<dbReference type="RefSeq" id="XP_005703635.1">
    <property type="nucleotide sequence ID" value="XM_005703578.1"/>
</dbReference>
<reference evidence="8" key="1">
    <citation type="journal article" date="2013" name="Science">
        <title>Gene transfer from bacteria and archaea facilitated evolution of an extremophilic eukaryote.</title>
        <authorList>
            <person name="Schonknecht G."/>
            <person name="Chen W.H."/>
            <person name="Ternes C.M."/>
            <person name="Barbier G.G."/>
            <person name="Shrestha R.P."/>
            <person name="Stanke M."/>
            <person name="Brautigam A."/>
            <person name="Baker B.J."/>
            <person name="Banfield J.F."/>
            <person name="Garavito R.M."/>
            <person name="Carr K."/>
            <person name="Wilkerson C."/>
            <person name="Rensing S.A."/>
            <person name="Gagneul D."/>
            <person name="Dickenson N.E."/>
            <person name="Oesterhelt C."/>
            <person name="Lercher M.J."/>
            <person name="Weber A.P."/>
        </authorList>
    </citation>
    <scope>NUCLEOTIDE SEQUENCE [LARGE SCALE GENOMIC DNA]</scope>
    <source>
        <strain evidence="8">074W</strain>
    </source>
</reference>
<feature type="compositionally biased region" description="Low complexity" evidence="5">
    <location>
        <begin position="207"/>
        <end position="218"/>
    </location>
</feature>
<feature type="domain" description="RING-type" evidence="6">
    <location>
        <begin position="34"/>
        <end position="76"/>
    </location>
</feature>
<name>M2WT87_GALSU</name>
<organism evidence="7 8">
    <name type="scientific">Galdieria sulphuraria</name>
    <name type="common">Red alga</name>
    <dbReference type="NCBI Taxonomy" id="130081"/>
    <lineage>
        <taxon>Eukaryota</taxon>
        <taxon>Rhodophyta</taxon>
        <taxon>Bangiophyceae</taxon>
        <taxon>Galdieriales</taxon>
        <taxon>Galdieriaceae</taxon>
        <taxon>Galdieria</taxon>
    </lineage>
</organism>
<keyword evidence="1" id="KW-0479">Metal-binding</keyword>
<accession>M2WT87</accession>
<keyword evidence="3" id="KW-0862">Zinc</keyword>
<keyword evidence="2 4" id="KW-0863">Zinc-finger</keyword>
<sequence length="231" mass="26725">MNYSYFSQEERQQDSWNLGLGAGFLRDMGEEYTCPVCYQDFYEELDIAKAPFCDHIFCITCILRWASIRASCPLCKASFDFLFVGKKQKNASVSNMGWEKKSLQVLFDEFSSILVPFLTEEEGNIQSSVVLRALLEEDSRERWNGEDDWFSCELDQLEEAIDHELWEEEAMLWSKTSKSMQRQCGNRPFGASGYIKNERLRAKACSSYSEGASSSRGSHTYSKWRSRKRTS</sequence>
<dbReference type="InterPro" id="IPR013083">
    <property type="entry name" value="Znf_RING/FYVE/PHD"/>
</dbReference>
<proteinExistence type="predicted"/>
<dbReference type="KEGG" id="gsl:Gasu_53350"/>
<feature type="compositionally biased region" description="Basic residues" evidence="5">
    <location>
        <begin position="222"/>
        <end position="231"/>
    </location>
</feature>
<dbReference type="EMBL" id="KB454537">
    <property type="protein sequence ID" value="EME27115.1"/>
    <property type="molecule type" value="Genomic_DNA"/>
</dbReference>
<evidence type="ECO:0000256" key="2">
    <source>
        <dbReference type="ARBA" id="ARBA00022771"/>
    </source>
</evidence>
<dbReference type="GeneID" id="17086047"/>
<evidence type="ECO:0000259" key="6">
    <source>
        <dbReference type="PROSITE" id="PS50089"/>
    </source>
</evidence>
<dbReference type="Pfam" id="PF13639">
    <property type="entry name" value="zf-RING_2"/>
    <property type="match status" value="1"/>
</dbReference>
<dbReference type="SUPFAM" id="SSF57850">
    <property type="entry name" value="RING/U-box"/>
    <property type="match status" value="1"/>
</dbReference>
<dbReference type="AlphaFoldDB" id="M2WT87"/>
<dbReference type="PANTHER" id="PTHR47361:SF4">
    <property type="entry name" value="RING_U-BOX SUPERFAMILY PROTEIN"/>
    <property type="match status" value="1"/>
</dbReference>
<evidence type="ECO:0000256" key="3">
    <source>
        <dbReference type="ARBA" id="ARBA00022833"/>
    </source>
</evidence>
<evidence type="ECO:0000256" key="4">
    <source>
        <dbReference type="PROSITE-ProRule" id="PRU00175"/>
    </source>
</evidence>
<evidence type="ECO:0000256" key="1">
    <source>
        <dbReference type="ARBA" id="ARBA00022723"/>
    </source>
</evidence>
<dbReference type="PROSITE" id="PS00518">
    <property type="entry name" value="ZF_RING_1"/>
    <property type="match status" value="1"/>
</dbReference>
<dbReference type="InterPro" id="IPR001841">
    <property type="entry name" value="Znf_RING"/>
</dbReference>
<protein>
    <submittedName>
        <fullName evidence="7">Zinc finger (C3HC4-type RING finger) family protein</fullName>
    </submittedName>
</protein>
<feature type="region of interest" description="Disordered" evidence="5">
    <location>
        <begin position="207"/>
        <end position="231"/>
    </location>
</feature>
<dbReference type="SMART" id="SM00184">
    <property type="entry name" value="RING"/>
    <property type="match status" value="1"/>
</dbReference>
<dbReference type="Gene3D" id="3.30.40.10">
    <property type="entry name" value="Zinc/RING finger domain, C3HC4 (zinc finger)"/>
    <property type="match status" value="1"/>
</dbReference>
<dbReference type="InterPro" id="IPR017907">
    <property type="entry name" value="Znf_RING_CS"/>
</dbReference>
<dbReference type="PROSITE" id="PS50089">
    <property type="entry name" value="ZF_RING_2"/>
    <property type="match status" value="1"/>
</dbReference>
<evidence type="ECO:0000313" key="7">
    <source>
        <dbReference type="EMBL" id="EME27115.1"/>
    </source>
</evidence>
<evidence type="ECO:0000313" key="8">
    <source>
        <dbReference type="Proteomes" id="UP000030680"/>
    </source>
</evidence>
<gene>
    <name evidence="7" type="ORF">Gasu_53350</name>
</gene>
<evidence type="ECO:0000256" key="5">
    <source>
        <dbReference type="SAM" id="MobiDB-lite"/>
    </source>
</evidence>
<dbReference type="OrthoDB" id="21204at2759"/>
<dbReference type="GO" id="GO:0008270">
    <property type="term" value="F:zinc ion binding"/>
    <property type="evidence" value="ECO:0007669"/>
    <property type="project" value="UniProtKB-KW"/>
</dbReference>
<dbReference type="Proteomes" id="UP000030680">
    <property type="component" value="Unassembled WGS sequence"/>
</dbReference>
<dbReference type="PANTHER" id="PTHR47361">
    <property type="entry name" value="RING/U-BOX SUPERFAMILY PROTEIN"/>
    <property type="match status" value="1"/>
</dbReference>
<dbReference type="Gramene" id="EME27115">
    <property type="protein sequence ID" value="EME27115"/>
    <property type="gene ID" value="Gasu_53350"/>
</dbReference>
<keyword evidence="8" id="KW-1185">Reference proteome</keyword>
<dbReference type="OMA" id="ILRWASI"/>